<keyword evidence="3" id="KW-1185">Reference proteome</keyword>
<reference evidence="3" key="1">
    <citation type="submission" date="2016-11" db="EMBL/GenBank/DDBJ databases">
        <authorList>
            <person name="Varghese N."/>
            <person name="Submissions S."/>
        </authorList>
    </citation>
    <scope>NUCLEOTIDE SEQUENCE [LARGE SCALE GENOMIC DNA]</scope>
    <source>
        <strain evidence="3">DSM 10349</strain>
    </source>
</reference>
<dbReference type="OrthoDB" id="9789954at2"/>
<dbReference type="Proteomes" id="UP000183997">
    <property type="component" value="Unassembled WGS sequence"/>
</dbReference>
<evidence type="ECO:0000313" key="3">
    <source>
        <dbReference type="Proteomes" id="UP000183997"/>
    </source>
</evidence>
<protein>
    <recommendedName>
        <fullName evidence="1">DUF2087 domain-containing protein</fullName>
    </recommendedName>
</protein>
<dbReference type="InterPro" id="IPR036388">
    <property type="entry name" value="WH-like_DNA-bd_sf"/>
</dbReference>
<proteinExistence type="predicted"/>
<dbReference type="GO" id="GO:0003677">
    <property type="term" value="F:DNA binding"/>
    <property type="evidence" value="ECO:0007669"/>
    <property type="project" value="InterPro"/>
</dbReference>
<gene>
    <name evidence="2" type="ORF">SAMN02745123_02075</name>
</gene>
<feature type="domain" description="DUF2087" evidence="1">
    <location>
        <begin position="185"/>
        <end position="252"/>
    </location>
</feature>
<accession>A0A1M6SZW4</accession>
<evidence type="ECO:0000313" key="2">
    <source>
        <dbReference type="EMBL" id="SHK50088.1"/>
    </source>
</evidence>
<name>A0A1M6SZW4_9FIRM</name>
<dbReference type="InterPro" id="IPR018656">
    <property type="entry name" value="DUF2087"/>
</dbReference>
<dbReference type="Gene3D" id="1.10.10.10">
    <property type="entry name" value="Winged helix-like DNA-binding domain superfamily/Winged helix DNA-binding domain"/>
    <property type="match status" value="1"/>
</dbReference>
<dbReference type="STRING" id="1121421.SAMN02745123_02075"/>
<dbReference type="GO" id="GO:0006355">
    <property type="term" value="P:regulation of DNA-templated transcription"/>
    <property type="evidence" value="ECO:0007669"/>
    <property type="project" value="InterPro"/>
</dbReference>
<sequence>MTDLPDLFWQASLQDIKQGYVYKPDSDEFICLICGKSFSNGIIYPCNDQLLEAKKFIQYHIIQEHRSSFHFLLNLDKKVTGLTEHQKTLLALFYEGYSDQEVANALNTGSNSTIRNHRFTLREKQKQAKIFLALMELLGEQVPKKNPFRETPHSSQKADNRFAITEQEHEKIVKAYFKQGPGGPLASFPLKEKKRVAILRVLAAKFTANKKYTEEEVNTRLKHFYSDYALLRRLLVEYGFMDRTPDGSSYWLKL</sequence>
<dbReference type="SUPFAM" id="SSF46894">
    <property type="entry name" value="C-terminal effector domain of the bipartite response regulators"/>
    <property type="match status" value="1"/>
</dbReference>
<dbReference type="RefSeq" id="WP_072913939.1">
    <property type="nucleotide sequence ID" value="NZ_FRAR01000015.1"/>
</dbReference>
<organism evidence="2 3">
    <name type="scientific">Desulforamulus aeronauticus DSM 10349</name>
    <dbReference type="NCBI Taxonomy" id="1121421"/>
    <lineage>
        <taxon>Bacteria</taxon>
        <taxon>Bacillati</taxon>
        <taxon>Bacillota</taxon>
        <taxon>Clostridia</taxon>
        <taxon>Eubacteriales</taxon>
        <taxon>Peptococcaceae</taxon>
        <taxon>Desulforamulus</taxon>
    </lineage>
</organism>
<dbReference type="AlphaFoldDB" id="A0A1M6SZW4"/>
<dbReference type="Pfam" id="PF09860">
    <property type="entry name" value="DUF2087"/>
    <property type="match status" value="1"/>
</dbReference>
<dbReference type="EMBL" id="FRAR01000015">
    <property type="protein sequence ID" value="SHK50088.1"/>
    <property type="molecule type" value="Genomic_DNA"/>
</dbReference>
<evidence type="ECO:0000259" key="1">
    <source>
        <dbReference type="Pfam" id="PF09860"/>
    </source>
</evidence>
<dbReference type="InterPro" id="IPR016032">
    <property type="entry name" value="Sig_transdc_resp-reg_C-effctor"/>
</dbReference>